<accession>A0A5B1LNI1</accession>
<evidence type="ECO:0000259" key="1">
    <source>
        <dbReference type="PROSITE" id="PS51178"/>
    </source>
</evidence>
<reference evidence="2 3" key="1">
    <citation type="submission" date="2019-09" db="EMBL/GenBank/DDBJ databases">
        <title>Nocardioides panacisoli sp. nov., isolated from the soil of a ginseng field.</title>
        <authorList>
            <person name="Cho C."/>
        </authorList>
    </citation>
    <scope>NUCLEOTIDE SEQUENCE [LARGE SCALE GENOMIC DNA]</scope>
    <source>
        <strain evidence="2 3">BN130099</strain>
    </source>
</reference>
<sequence>MPTDDSAEMQAETRAAMQARRLLARAAETIEVDPAAPLTLAGLPEPQPRRWPVLAAAAAVVLLIGGGFLVSRQLGDDPSPAPAPAIDHTTDAVPADQLPGLIGLTQEEATRLLEERGLAVQVTKQPEGCNVPDTVVGSTPPVGAHVDAGDTVTIRVIRPQQVIDCVGDVPWHYIWDIVRYARGIGDAPESLAEASVDDDVLERIAAMLDQSWPQDASPFVAARWPSGSDICGGGRDTFSGDLRFWVEIPIDGPFCPAQYVDVELGSRGIDAVRFWEPTTITTDELEPTLERLTSAQQFVKWARGTGPAPAFADRVRVMFLGGGAFGSTGWVDDPEGRGYYSGCSGLGFPNCGLDPVAMIYNYKGVVVPTRGRSVCADGGEVPKRFAEAPEDVVRLEEPEPADCEHAWAVELWIDADGVIYGVNQAGAFLQY</sequence>
<protein>
    <submittedName>
        <fullName evidence="2">PASTA domain-containing protein</fullName>
    </submittedName>
</protein>
<dbReference type="Proteomes" id="UP000325003">
    <property type="component" value="Unassembled WGS sequence"/>
</dbReference>
<keyword evidence="3" id="KW-1185">Reference proteome</keyword>
<comment type="caution">
    <text evidence="2">The sequence shown here is derived from an EMBL/GenBank/DDBJ whole genome shotgun (WGS) entry which is preliminary data.</text>
</comment>
<organism evidence="2 3">
    <name type="scientific">Nocardioides humilatus</name>
    <dbReference type="NCBI Taxonomy" id="2607660"/>
    <lineage>
        <taxon>Bacteria</taxon>
        <taxon>Bacillati</taxon>
        <taxon>Actinomycetota</taxon>
        <taxon>Actinomycetes</taxon>
        <taxon>Propionibacteriales</taxon>
        <taxon>Nocardioidaceae</taxon>
        <taxon>Nocardioides</taxon>
    </lineage>
</organism>
<dbReference type="CDD" id="cd06577">
    <property type="entry name" value="PASTA_pknB"/>
    <property type="match status" value="1"/>
</dbReference>
<dbReference type="EMBL" id="VUJV01000001">
    <property type="protein sequence ID" value="KAA1421668.1"/>
    <property type="molecule type" value="Genomic_DNA"/>
</dbReference>
<dbReference type="PROSITE" id="PS51178">
    <property type="entry name" value="PASTA"/>
    <property type="match status" value="1"/>
</dbReference>
<dbReference type="Gene3D" id="3.30.10.20">
    <property type="match status" value="1"/>
</dbReference>
<proteinExistence type="predicted"/>
<dbReference type="Pfam" id="PF03793">
    <property type="entry name" value="PASTA"/>
    <property type="match status" value="1"/>
</dbReference>
<evidence type="ECO:0000313" key="2">
    <source>
        <dbReference type="EMBL" id="KAA1421668.1"/>
    </source>
</evidence>
<dbReference type="RefSeq" id="WP_149727129.1">
    <property type="nucleotide sequence ID" value="NZ_VUJV01000001.1"/>
</dbReference>
<evidence type="ECO:0000313" key="3">
    <source>
        <dbReference type="Proteomes" id="UP000325003"/>
    </source>
</evidence>
<reference evidence="2 3" key="2">
    <citation type="submission" date="2019-09" db="EMBL/GenBank/DDBJ databases">
        <authorList>
            <person name="Jin C."/>
        </authorList>
    </citation>
    <scope>NUCLEOTIDE SEQUENCE [LARGE SCALE GENOMIC DNA]</scope>
    <source>
        <strain evidence="2 3">BN130099</strain>
    </source>
</reference>
<name>A0A5B1LNI1_9ACTN</name>
<dbReference type="AlphaFoldDB" id="A0A5B1LNI1"/>
<dbReference type="InterPro" id="IPR005543">
    <property type="entry name" value="PASTA_dom"/>
</dbReference>
<feature type="domain" description="PASTA" evidence="1">
    <location>
        <begin position="92"/>
        <end position="158"/>
    </location>
</feature>
<gene>
    <name evidence="2" type="ORF">F0U44_05180</name>
</gene>